<dbReference type="InterPro" id="IPR002656">
    <property type="entry name" value="Acyl_transf_3_dom"/>
</dbReference>
<organism evidence="1 2">
    <name type="scientific">Glycocaulis alkaliphilus</name>
    <dbReference type="NCBI Taxonomy" id="1434191"/>
    <lineage>
        <taxon>Bacteria</taxon>
        <taxon>Pseudomonadati</taxon>
        <taxon>Pseudomonadota</taxon>
        <taxon>Alphaproteobacteria</taxon>
        <taxon>Maricaulales</taxon>
        <taxon>Maricaulaceae</taxon>
        <taxon>Glycocaulis</taxon>
    </lineage>
</organism>
<dbReference type="InterPro" id="IPR050879">
    <property type="entry name" value="Acyltransferase_3"/>
</dbReference>
<keyword evidence="2" id="KW-1185">Reference proteome</keyword>
<gene>
    <name evidence="1" type="ORF">X907_1172</name>
</gene>
<dbReference type="Pfam" id="PF01757">
    <property type="entry name" value="Acyl_transf_3"/>
    <property type="match status" value="1"/>
</dbReference>
<keyword evidence="1" id="KW-0808">Transferase</keyword>
<dbReference type="GO" id="GO:0000271">
    <property type="term" value="P:polysaccharide biosynthetic process"/>
    <property type="evidence" value="ECO:0007669"/>
    <property type="project" value="TreeGrafter"/>
</dbReference>
<dbReference type="AlphaFoldDB" id="A0A3T0E8X7"/>
<name>A0A3T0E8X7_9PROT</name>
<dbReference type="GO" id="GO:0016747">
    <property type="term" value="F:acyltransferase activity, transferring groups other than amino-acyl groups"/>
    <property type="evidence" value="ECO:0007669"/>
    <property type="project" value="InterPro"/>
</dbReference>
<accession>A0A3T0E8X7</accession>
<reference evidence="1 2" key="1">
    <citation type="submission" date="2016-12" db="EMBL/GenBank/DDBJ databases">
        <title>The genome of dimorphic prosthecate Glycocaulis alkaliphilus 6b-8t, isolated from crude oil dictates its adaptability in petroleum environments.</title>
        <authorList>
            <person name="Wu X.-L."/>
            <person name="Geng S."/>
        </authorList>
    </citation>
    <scope>NUCLEOTIDE SEQUENCE [LARGE SCALE GENOMIC DNA]</scope>
    <source>
        <strain evidence="1 2">6B-8</strain>
    </source>
</reference>
<dbReference type="PANTHER" id="PTHR23028">
    <property type="entry name" value="ACETYLTRANSFERASE"/>
    <property type="match status" value="1"/>
</dbReference>
<dbReference type="KEGG" id="gak:X907_1172"/>
<sequence>MHSAIMPLHSLQSLRAVAALLVLAAHASQIDSRFFSAPVSSGQWILGFAGVDLFFVISGFVMVYITHNKPRGDAHFIGRFAYARFTRIYPVYWFFTALALAAYIAIPGALNRDLADLQIWQSFTLWPIEGDLPVLHVGWTLTHEIYFYLAFTLFLALPERWLPALLALWGGLVIAGSVWLQGLPAIGALIVNPLTIEFILGAAAGMLICSGERRLARAALALAALWLTATAWLIWPENAEAFPAGWARVAAFGVPSMLIVYGAISLEMQGSLKPPGWLVILGDWSYALYLCHLLVLSGLVRVWVSALPDFGPMASLAFLIVAMALSIGVAGAAFRLLEFPVLKATRRLGDRLFEGPHRPRRAPAAHEDPAVQAGQTGSRDG</sequence>
<dbReference type="EMBL" id="CP018911">
    <property type="protein sequence ID" value="AZU03710.1"/>
    <property type="molecule type" value="Genomic_DNA"/>
</dbReference>
<evidence type="ECO:0000313" key="1">
    <source>
        <dbReference type="EMBL" id="AZU03710.1"/>
    </source>
</evidence>
<dbReference type="Proteomes" id="UP000286954">
    <property type="component" value="Chromosome"/>
</dbReference>
<dbReference type="GO" id="GO:0016020">
    <property type="term" value="C:membrane"/>
    <property type="evidence" value="ECO:0007669"/>
    <property type="project" value="TreeGrafter"/>
</dbReference>
<dbReference type="PANTHER" id="PTHR23028:SF131">
    <property type="entry name" value="BLR2367 PROTEIN"/>
    <property type="match status" value="1"/>
</dbReference>
<proteinExistence type="predicted"/>
<evidence type="ECO:0000313" key="2">
    <source>
        <dbReference type="Proteomes" id="UP000286954"/>
    </source>
</evidence>
<keyword evidence="1" id="KW-0012">Acyltransferase</keyword>
<dbReference type="OrthoDB" id="9796461at2"/>
<protein>
    <submittedName>
        <fullName evidence="1">Acyltransferase 3</fullName>
    </submittedName>
</protein>